<dbReference type="Proteomes" id="UP000233837">
    <property type="component" value="Unassembled WGS sequence"/>
</dbReference>
<gene>
    <name evidence="1" type="ORF">MA16_Dca021790</name>
</gene>
<dbReference type="PANTHER" id="PTHR33710:SF62">
    <property type="entry name" value="DUF4283 DOMAIN PROTEIN"/>
    <property type="match status" value="1"/>
</dbReference>
<dbReference type="AlphaFoldDB" id="A0A2I0WXV2"/>
<evidence type="ECO:0000313" key="2">
    <source>
        <dbReference type="Proteomes" id="UP000233837"/>
    </source>
</evidence>
<evidence type="ECO:0000313" key="1">
    <source>
        <dbReference type="EMBL" id="PKU80489.1"/>
    </source>
</evidence>
<organism evidence="1 2">
    <name type="scientific">Dendrobium catenatum</name>
    <dbReference type="NCBI Taxonomy" id="906689"/>
    <lineage>
        <taxon>Eukaryota</taxon>
        <taxon>Viridiplantae</taxon>
        <taxon>Streptophyta</taxon>
        <taxon>Embryophyta</taxon>
        <taxon>Tracheophyta</taxon>
        <taxon>Spermatophyta</taxon>
        <taxon>Magnoliopsida</taxon>
        <taxon>Liliopsida</taxon>
        <taxon>Asparagales</taxon>
        <taxon>Orchidaceae</taxon>
        <taxon>Epidendroideae</taxon>
        <taxon>Malaxideae</taxon>
        <taxon>Dendrobiinae</taxon>
        <taxon>Dendrobium</taxon>
    </lineage>
</organism>
<protein>
    <submittedName>
        <fullName evidence="1">Threonine dehydratase</fullName>
    </submittedName>
</protein>
<accession>A0A2I0WXV2</accession>
<sequence>MLWDQLMNFYSICNFPWLVGGDFNAITSPFKRIGGSSPSYRSMADFNNMILSYNLIDIGFVGNNFTLNRGHLWKRLDHVLFNDSWINSINFTNVQHLSRTLYDHSPLLITIKNRHFNESSHFIFENMRLLNDSFFDFIQYN</sequence>
<keyword evidence="2" id="KW-1185">Reference proteome</keyword>
<dbReference type="EMBL" id="KZ502343">
    <property type="protein sequence ID" value="PKU80489.1"/>
    <property type="molecule type" value="Genomic_DNA"/>
</dbReference>
<dbReference type="Gene3D" id="3.60.10.10">
    <property type="entry name" value="Endonuclease/exonuclease/phosphatase"/>
    <property type="match status" value="1"/>
</dbReference>
<name>A0A2I0WXV2_9ASPA</name>
<proteinExistence type="predicted"/>
<reference evidence="1 2" key="1">
    <citation type="journal article" date="2016" name="Sci. Rep.">
        <title>The Dendrobium catenatum Lindl. genome sequence provides insights into polysaccharide synthase, floral development and adaptive evolution.</title>
        <authorList>
            <person name="Zhang G.Q."/>
            <person name="Xu Q."/>
            <person name="Bian C."/>
            <person name="Tsai W.C."/>
            <person name="Yeh C.M."/>
            <person name="Liu K.W."/>
            <person name="Yoshida K."/>
            <person name="Zhang L.S."/>
            <person name="Chang S.B."/>
            <person name="Chen F."/>
            <person name="Shi Y."/>
            <person name="Su Y.Y."/>
            <person name="Zhang Y.Q."/>
            <person name="Chen L.J."/>
            <person name="Yin Y."/>
            <person name="Lin M."/>
            <person name="Huang H."/>
            <person name="Deng H."/>
            <person name="Wang Z.W."/>
            <person name="Zhu S.L."/>
            <person name="Zhao X."/>
            <person name="Deng C."/>
            <person name="Niu S.C."/>
            <person name="Huang J."/>
            <person name="Wang M."/>
            <person name="Liu G.H."/>
            <person name="Yang H.J."/>
            <person name="Xiao X.J."/>
            <person name="Hsiao Y.Y."/>
            <person name="Wu W.L."/>
            <person name="Chen Y.Y."/>
            <person name="Mitsuda N."/>
            <person name="Ohme-Takagi M."/>
            <person name="Luo Y.B."/>
            <person name="Van de Peer Y."/>
            <person name="Liu Z.J."/>
        </authorList>
    </citation>
    <scope>NUCLEOTIDE SEQUENCE [LARGE SCALE GENOMIC DNA]</scope>
    <source>
        <tissue evidence="1">The whole plant</tissue>
    </source>
</reference>
<dbReference type="SUPFAM" id="SSF56219">
    <property type="entry name" value="DNase I-like"/>
    <property type="match status" value="1"/>
</dbReference>
<reference evidence="1 2" key="2">
    <citation type="journal article" date="2017" name="Nature">
        <title>The Apostasia genome and the evolution of orchids.</title>
        <authorList>
            <person name="Zhang G.Q."/>
            <person name="Liu K.W."/>
            <person name="Li Z."/>
            <person name="Lohaus R."/>
            <person name="Hsiao Y.Y."/>
            <person name="Niu S.C."/>
            <person name="Wang J.Y."/>
            <person name="Lin Y.C."/>
            <person name="Xu Q."/>
            <person name="Chen L.J."/>
            <person name="Yoshida K."/>
            <person name="Fujiwara S."/>
            <person name="Wang Z.W."/>
            <person name="Zhang Y.Q."/>
            <person name="Mitsuda N."/>
            <person name="Wang M."/>
            <person name="Liu G.H."/>
            <person name="Pecoraro L."/>
            <person name="Huang H.X."/>
            <person name="Xiao X.J."/>
            <person name="Lin M."/>
            <person name="Wu X.Y."/>
            <person name="Wu W.L."/>
            <person name="Chen Y.Y."/>
            <person name="Chang S.B."/>
            <person name="Sakamoto S."/>
            <person name="Ohme-Takagi M."/>
            <person name="Yagi M."/>
            <person name="Zeng S.J."/>
            <person name="Shen C.Y."/>
            <person name="Yeh C.M."/>
            <person name="Luo Y.B."/>
            <person name="Tsai W.C."/>
            <person name="Van de Peer Y."/>
            <person name="Liu Z.J."/>
        </authorList>
    </citation>
    <scope>NUCLEOTIDE SEQUENCE [LARGE SCALE GENOMIC DNA]</scope>
    <source>
        <tissue evidence="1">The whole plant</tissue>
    </source>
</reference>
<dbReference type="PANTHER" id="PTHR33710">
    <property type="entry name" value="BNAC02G09200D PROTEIN"/>
    <property type="match status" value="1"/>
</dbReference>
<dbReference type="InterPro" id="IPR036691">
    <property type="entry name" value="Endo/exonu/phosph_ase_sf"/>
</dbReference>